<dbReference type="InterPro" id="IPR011047">
    <property type="entry name" value="Quinoprotein_ADH-like_sf"/>
</dbReference>
<dbReference type="SMART" id="SM00564">
    <property type="entry name" value="PQQ"/>
    <property type="match status" value="4"/>
</dbReference>
<dbReference type="Proteomes" id="UP000567293">
    <property type="component" value="Unassembled WGS sequence"/>
</dbReference>
<name>A0A7V8NUN5_9BACT</name>
<feature type="chain" id="PRO_5030857631" evidence="4">
    <location>
        <begin position="25"/>
        <end position="349"/>
    </location>
</feature>
<feature type="non-terminal residue" evidence="6">
    <location>
        <position position="349"/>
    </location>
</feature>
<feature type="signal peptide" evidence="4">
    <location>
        <begin position="1"/>
        <end position="24"/>
    </location>
</feature>
<evidence type="ECO:0000256" key="3">
    <source>
        <dbReference type="ARBA" id="ARBA00023002"/>
    </source>
</evidence>
<gene>
    <name evidence="6" type="ORF">HRJ53_22530</name>
</gene>
<comment type="caution">
    <text evidence="6">The sequence shown here is derived from an EMBL/GenBank/DDBJ whole genome shotgun (WGS) entry which is preliminary data.</text>
</comment>
<dbReference type="PANTHER" id="PTHR32303:SF4">
    <property type="entry name" value="QUINOPROTEIN GLUCOSE DEHYDROGENASE"/>
    <property type="match status" value="1"/>
</dbReference>
<dbReference type="InterPro" id="IPR018391">
    <property type="entry name" value="PQQ_b-propeller_rpt"/>
</dbReference>
<keyword evidence="4" id="KW-0732">Signal</keyword>
<proteinExistence type="inferred from homology"/>
<comment type="similarity">
    <text evidence="2">Belongs to the bacterial PQQ dehydrogenase family.</text>
</comment>
<organism evidence="6 7">
    <name type="scientific">Candidatus Acidiferrum panamense</name>
    <dbReference type="NCBI Taxonomy" id="2741543"/>
    <lineage>
        <taxon>Bacteria</taxon>
        <taxon>Pseudomonadati</taxon>
        <taxon>Acidobacteriota</taxon>
        <taxon>Terriglobia</taxon>
        <taxon>Candidatus Acidiferrales</taxon>
        <taxon>Candidatus Acidiferrum</taxon>
    </lineage>
</organism>
<evidence type="ECO:0000259" key="5">
    <source>
        <dbReference type="Pfam" id="PF01011"/>
    </source>
</evidence>
<dbReference type="Pfam" id="PF01011">
    <property type="entry name" value="PQQ"/>
    <property type="match status" value="1"/>
</dbReference>
<dbReference type="PANTHER" id="PTHR32303">
    <property type="entry name" value="QUINOPROTEIN ALCOHOL DEHYDROGENASE (CYTOCHROME C)"/>
    <property type="match status" value="1"/>
</dbReference>
<sequence>MPFHMTLIRAGVLLAAAAAQGAFAQNDWPAYGRDPGAQRYSQLKQIDPANVSKLVEAWRVETRPASETGNKRASSTTPLMVNGLLYFATPYQSLVAVEPETGKRIWTFGHQHAARTSRGIAYWPGDRNSPPSIYFGTEDGFLIAVNARTGKLVSGFAKEGELDLKPGVNDELPNAPYGLNGAPAVYKNLVFTGSHLQDYGSYGGRGDVRAWDTSTGKLVWTFHTVPQPGEPGHETWLDDGWKNRSGVNVWNTFSVDAQTGTLFMPLGSPSDDRYGGDRPGANLFGNSLLAVDAMTGKLRWYLQPIHHDLWDSDLPPQPTMVDVVHNGEKIPALVQAGKTGLIFILDRRN</sequence>
<reference evidence="6" key="1">
    <citation type="submission" date="2020-06" db="EMBL/GenBank/DDBJ databases">
        <title>Legume-microbial interactions unlock mineral nutrients during tropical forest succession.</title>
        <authorList>
            <person name="Epihov D.Z."/>
        </authorList>
    </citation>
    <scope>NUCLEOTIDE SEQUENCE [LARGE SCALE GENOMIC DNA]</scope>
    <source>
        <strain evidence="6">Pan2503</strain>
    </source>
</reference>
<dbReference type="InterPro" id="IPR002372">
    <property type="entry name" value="PQQ_rpt_dom"/>
</dbReference>
<evidence type="ECO:0000256" key="2">
    <source>
        <dbReference type="ARBA" id="ARBA00008156"/>
    </source>
</evidence>
<dbReference type="GO" id="GO:0016491">
    <property type="term" value="F:oxidoreductase activity"/>
    <property type="evidence" value="ECO:0007669"/>
    <property type="project" value="UniProtKB-KW"/>
</dbReference>
<accession>A0A7V8NUN5</accession>
<evidence type="ECO:0000313" key="7">
    <source>
        <dbReference type="Proteomes" id="UP000567293"/>
    </source>
</evidence>
<evidence type="ECO:0000256" key="1">
    <source>
        <dbReference type="ARBA" id="ARBA00001931"/>
    </source>
</evidence>
<dbReference type="EMBL" id="JACDQQ010002175">
    <property type="protein sequence ID" value="MBA0087772.1"/>
    <property type="molecule type" value="Genomic_DNA"/>
</dbReference>
<dbReference type="AlphaFoldDB" id="A0A7V8NUN5"/>
<keyword evidence="7" id="KW-1185">Reference proteome</keyword>
<protein>
    <submittedName>
        <fullName evidence="6">PQQ-binding-like beta-propeller repeat protein</fullName>
    </submittedName>
</protein>
<evidence type="ECO:0000313" key="6">
    <source>
        <dbReference type="EMBL" id="MBA0087772.1"/>
    </source>
</evidence>
<comment type="cofactor">
    <cofactor evidence="1">
        <name>pyrroloquinoline quinone</name>
        <dbReference type="ChEBI" id="CHEBI:58442"/>
    </cofactor>
</comment>
<evidence type="ECO:0000256" key="4">
    <source>
        <dbReference type="SAM" id="SignalP"/>
    </source>
</evidence>
<dbReference type="SUPFAM" id="SSF50998">
    <property type="entry name" value="Quinoprotein alcohol dehydrogenase-like"/>
    <property type="match status" value="1"/>
</dbReference>
<dbReference type="Gene3D" id="2.140.10.10">
    <property type="entry name" value="Quinoprotein alcohol dehydrogenase-like superfamily"/>
    <property type="match status" value="1"/>
</dbReference>
<feature type="domain" description="Pyrrolo-quinoline quinone repeat" evidence="5">
    <location>
        <begin position="28"/>
        <end position="349"/>
    </location>
</feature>
<keyword evidence="3" id="KW-0560">Oxidoreductase</keyword>